<dbReference type="AlphaFoldDB" id="A0A176Q955"/>
<evidence type="ECO:0000259" key="4">
    <source>
        <dbReference type="Pfam" id="PF00725"/>
    </source>
</evidence>
<dbReference type="FunFam" id="3.40.50.720:FF:000009">
    <property type="entry name" value="Fatty oxidation complex, alpha subunit"/>
    <property type="match status" value="1"/>
</dbReference>
<evidence type="ECO:0000313" key="6">
    <source>
        <dbReference type="EMBL" id="OAB86192.1"/>
    </source>
</evidence>
<feature type="domain" description="3-hydroxyacyl-CoA dehydrogenase C-terminal" evidence="4">
    <location>
        <begin position="10"/>
        <end position="103"/>
    </location>
</feature>
<comment type="similarity">
    <text evidence="2">Belongs to the 3-hydroxyacyl-CoA dehydrogenase family.</text>
</comment>
<dbReference type="InterPro" id="IPR006108">
    <property type="entry name" value="3HC_DH_C"/>
</dbReference>
<evidence type="ECO:0000259" key="5">
    <source>
        <dbReference type="Pfam" id="PF02737"/>
    </source>
</evidence>
<reference evidence="6 7" key="1">
    <citation type="submission" date="2016-01" db="EMBL/GenBank/DDBJ databases">
        <title>Janibacter melonis strain CD11_4 genome sequencing and assembly.</title>
        <authorList>
            <person name="Nair G.R."/>
            <person name="Kaur G."/>
            <person name="Chander A.M."/>
            <person name="Mayilraj S."/>
        </authorList>
    </citation>
    <scope>NUCLEOTIDE SEQUENCE [LARGE SCALE GENOMIC DNA]</scope>
    <source>
        <strain evidence="6 7">CD11-4</strain>
    </source>
</reference>
<name>A0A176Q955_9MICO</name>
<feature type="domain" description="3-hydroxyacyl-CoA dehydrogenase C-terminal" evidence="4">
    <location>
        <begin position="313"/>
        <end position="409"/>
    </location>
</feature>
<dbReference type="Pfam" id="PF00725">
    <property type="entry name" value="3HCDH"/>
    <property type="match status" value="2"/>
</dbReference>
<proteinExistence type="inferred from homology"/>
<dbReference type="STRING" id="262209.AWH69_14935"/>
<dbReference type="RefSeq" id="WP_068277792.1">
    <property type="nucleotide sequence ID" value="NZ_LQZG01000005.1"/>
</dbReference>
<evidence type="ECO:0000256" key="2">
    <source>
        <dbReference type="ARBA" id="ARBA00009463"/>
    </source>
</evidence>
<sequence>MSATASRTIADTLVYPYLNHAVAMYEEGYASREDIDAGMRFGCGLPRGPLAVVDELGLDRVRDALAELYAQTGDVRHEPRPVLDALVAQGRTGRAAGAGFYTYAAPGSDEVVPDESTPAPAGADEHVRTVETVGVVGSGTMATGIVQVFAQAGYPVTYVARTQDKVDAVRSSISRGLDRSVEKGRTTREEADAVLGRLTGATSRDALADADLVVEAIAEDIDVKTELFTDLDRVCRDGAILATTTSSLPVADLAAVTSRPQDVVGMHFFNPAPVMRLVEIVRTDQTAQDVLDTVRTLCARTRKVPVSCADRSGFIVNALLFPYLNDAVRALEEGHGSAEDIDAAVVAEHEYPMGPFALLDVVGLDVSLAIQRELLAEFGHPGLVPAQRLVEHVEAGRLGRKTGSGFLTYTK</sequence>
<keyword evidence="3" id="KW-0560">Oxidoreductase</keyword>
<dbReference type="Gene3D" id="1.10.1040.10">
    <property type="entry name" value="N-(1-d-carboxylethyl)-l-norvaline Dehydrogenase, domain 2"/>
    <property type="match status" value="2"/>
</dbReference>
<dbReference type="Proteomes" id="UP000076976">
    <property type="component" value="Unassembled WGS sequence"/>
</dbReference>
<dbReference type="InterPro" id="IPR006176">
    <property type="entry name" value="3-OHacyl-CoA_DH_NAD-bd"/>
</dbReference>
<dbReference type="InterPro" id="IPR036291">
    <property type="entry name" value="NAD(P)-bd_dom_sf"/>
</dbReference>
<comment type="caution">
    <text evidence="6">The sequence shown here is derived from an EMBL/GenBank/DDBJ whole genome shotgun (WGS) entry which is preliminary data.</text>
</comment>
<dbReference type="EMBL" id="LQZG01000005">
    <property type="protein sequence ID" value="OAB86192.1"/>
    <property type="molecule type" value="Genomic_DNA"/>
</dbReference>
<dbReference type="InterPro" id="IPR008927">
    <property type="entry name" value="6-PGluconate_DH-like_C_sf"/>
</dbReference>
<keyword evidence="7" id="KW-1185">Reference proteome</keyword>
<dbReference type="PANTHER" id="PTHR48075:SF9">
    <property type="entry name" value="3-HYDROXYBUTYRYL-COA DEHYDROGENASE"/>
    <property type="match status" value="1"/>
</dbReference>
<dbReference type="Gene3D" id="3.40.50.720">
    <property type="entry name" value="NAD(P)-binding Rossmann-like Domain"/>
    <property type="match status" value="1"/>
</dbReference>
<dbReference type="InterPro" id="IPR013328">
    <property type="entry name" value="6PGD_dom2"/>
</dbReference>
<organism evidence="6 7">
    <name type="scientific">Janibacter melonis</name>
    <dbReference type="NCBI Taxonomy" id="262209"/>
    <lineage>
        <taxon>Bacteria</taxon>
        <taxon>Bacillati</taxon>
        <taxon>Actinomycetota</taxon>
        <taxon>Actinomycetes</taxon>
        <taxon>Micrococcales</taxon>
        <taxon>Intrasporangiaceae</taxon>
        <taxon>Janibacter</taxon>
    </lineage>
</organism>
<dbReference type="GO" id="GO:0006635">
    <property type="term" value="P:fatty acid beta-oxidation"/>
    <property type="evidence" value="ECO:0007669"/>
    <property type="project" value="TreeGrafter"/>
</dbReference>
<evidence type="ECO:0000256" key="3">
    <source>
        <dbReference type="ARBA" id="ARBA00023002"/>
    </source>
</evidence>
<dbReference type="PANTHER" id="PTHR48075">
    <property type="entry name" value="3-HYDROXYACYL-COA DEHYDROGENASE FAMILY PROTEIN"/>
    <property type="match status" value="1"/>
</dbReference>
<accession>A0A176Q955</accession>
<comment type="pathway">
    <text evidence="1">Lipid metabolism; butanoate metabolism.</text>
</comment>
<dbReference type="GO" id="GO:0070403">
    <property type="term" value="F:NAD+ binding"/>
    <property type="evidence" value="ECO:0007669"/>
    <property type="project" value="InterPro"/>
</dbReference>
<evidence type="ECO:0000313" key="7">
    <source>
        <dbReference type="Proteomes" id="UP000076976"/>
    </source>
</evidence>
<evidence type="ECO:0000256" key="1">
    <source>
        <dbReference type="ARBA" id="ARBA00005086"/>
    </source>
</evidence>
<protein>
    <submittedName>
        <fullName evidence="6">3-hydroxyacyl-CoA dehydrogenase</fullName>
    </submittedName>
</protein>
<dbReference type="SUPFAM" id="SSF48179">
    <property type="entry name" value="6-phosphogluconate dehydrogenase C-terminal domain-like"/>
    <property type="match status" value="2"/>
</dbReference>
<feature type="domain" description="3-hydroxyacyl-CoA dehydrogenase NAD binding" evidence="5">
    <location>
        <begin position="132"/>
        <end position="310"/>
    </location>
</feature>
<dbReference type="Pfam" id="PF02737">
    <property type="entry name" value="3HCDH_N"/>
    <property type="match status" value="1"/>
</dbReference>
<gene>
    <name evidence="6" type="ORF">AWH69_14935</name>
</gene>
<dbReference type="GO" id="GO:0008691">
    <property type="term" value="F:3-hydroxybutyryl-CoA dehydrogenase activity"/>
    <property type="evidence" value="ECO:0007669"/>
    <property type="project" value="TreeGrafter"/>
</dbReference>
<dbReference type="SUPFAM" id="SSF51735">
    <property type="entry name" value="NAD(P)-binding Rossmann-fold domains"/>
    <property type="match status" value="1"/>
</dbReference>